<evidence type="ECO:0000313" key="19">
    <source>
        <dbReference type="EnsemblPlants" id="MELO3C007452.2.1"/>
    </source>
</evidence>
<comment type="subcellular location">
    <subcellularLocation>
        <location evidence="2">Nucleus</location>
    </subcellularLocation>
</comment>
<sequence length="578" mass="64655">MSQPIVLSDEEDRYSTPIPIPSKKRRTESDLLPSIKSTVLVLDDDPTPQKSNHNSAASFVPETPLSPQLSSDVAIVKCTKAGLNLHARDLNSDQKFAGISGLICLESDNESESDSQKRKCEQSEWIGSDCYEMKNIGASLPFDSAGSGSSHGNDDLQEISGDTKHSAFGRDGDIYQDTKLEMHVGLVLVHDYPEKDNVGMEQNDNSIKTTGRKANAEKVMRKKATKDDKIRLMEEKKKKKEVGSNCPPEFKDKLLEKLQKAAQKAEAAEMKKMQKEKQKWEKGKLALKSIVAEIDAKVVELGSIGGESSNFCSLAFPKISNATRKQIHCLTIGHLLTRFAEKGITFRIKSNPIERSILWTMNVPEHISASSKGLEISYVLLVYEAENFCELLSKESFMDHVARVQSRYPSHTICYLTNREQEKYKNSTCCTDWIRPPVEEELAKLSTHFVKVRSRQCVDEAEVADHIVGLTCGLASCQFRKKLTHLSVNANGSIIPKDCVDRNMIKKSLWLKALVAIPKVHEKEFLLKDLTIEGLLGDDRRLGEICSKRVYRILMAQSGSMRTDDVEDGADLFRSQLS</sequence>
<feature type="domain" description="ERCC4" evidence="18">
    <location>
        <begin position="336"/>
        <end position="469"/>
    </location>
</feature>
<dbReference type="GO" id="GO:0046872">
    <property type="term" value="F:metal ion binding"/>
    <property type="evidence" value="ECO:0007669"/>
    <property type="project" value="UniProtKB-KW"/>
</dbReference>
<dbReference type="GO" id="GO:0051301">
    <property type="term" value="P:cell division"/>
    <property type="evidence" value="ECO:0007669"/>
    <property type="project" value="UniProtKB-KW"/>
</dbReference>
<proteinExistence type="inferred from homology"/>
<evidence type="ECO:0000256" key="17">
    <source>
        <dbReference type="SAM" id="MobiDB-lite"/>
    </source>
</evidence>
<dbReference type="InterPro" id="IPR033310">
    <property type="entry name" value="Mms4/EME1/EME2"/>
</dbReference>
<keyword evidence="4" id="KW-0132">Cell division</keyword>
<keyword evidence="7" id="KW-0255">Endonuclease</keyword>
<reference evidence="19" key="1">
    <citation type="submission" date="2023-03" db="UniProtKB">
        <authorList>
            <consortium name="EnsemblPlants"/>
        </authorList>
    </citation>
    <scope>IDENTIFICATION</scope>
</reference>
<keyword evidence="5" id="KW-0540">Nuclease</keyword>
<evidence type="ECO:0000256" key="8">
    <source>
        <dbReference type="ARBA" id="ARBA00022763"/>
    </source>
</evidence>
<dbReference type="AlphaFoldDB" id="A0A9I9CRW7"/>
<keyword evidence="9" id="KW-0498">Mitosis</keyword>
<keyword evidence="16" id="KW-0175">Coiled coil</keyword>
<dbReference type="Gramene" id="MELO3C007452.2.1">
    <property type="protein sequence ID" value="MELO3C007452.2.1"/>
    <property type="gene ID" value="MELO3C007452.2"/>
</dbReference>
<keyword evidence="13" id="KW-0234">DNA repair</keyword>
<dbReference type="GO" id="GO:0004519">
    <property type="term" value="F:endonuclease activity"/>
    <property type="evidence" value="ECO:0007669"/>
    <property type="project" value="UniProtKB-KW"/>
</dbReference>
<organism evidence="19">
    <name type="scientific">Cucumis melo</name>
    <name type="common">Muskmelon</name>
    <dbReference type="NCBI Taxonomy" id="3656"/>
    <lineage>
        <taxon>Eukaryota</taxon>
        <taxon>Viridiplantae</taxon>
        <taxon>Streptophyta</taxon>
        <taxon>Embryophyta</taxon>
        <taxon>Tracheophyta</taxon>
        <taxon>Spermatophyta</taxon>
        <taxon>Magnoliopsida</taxon>
        <taxon>eudicotyledons</taxon>
        <taxon>Gunneridae</taxon>
        <taxon>Pentapetalae</taxon>
        <taxon>rosids</taxon>
        <taxon>fabids</taxon>
        <taxon>Cucurbitales</taxon>
        <taxon>Cucurbitaceae</taxon>
        <taxon>Benincaseae</taxon>
        <taxon>Cucumis</taxon>
    </lineage>
</organism>
<evidence type="ECO:0000256" key="16">
    <source>
        <dbReference type="SAM" id="Coils"/>
    </source>
</evidence>
<dbReference type="InterPro" id="IPR047524">
    <property type="entry name" value="XPF_nuclease_EME1_plant/arthr"/>
</dbReference>
<dbReference type="GO" id="GO:0006281">
    <property type="term" value="P:DNA repair"/>
    <property type="evidence" value="ECO:0007669"/>
    <property type="project" value="UniProtKB-KW"/>
</dbReference>
<evidence type="ECO:0000256" key="12">
    <source>
        <dbReference type="ARBA" id="ARBA00023172"/>
    </source>
</evidence>
<evidence type="ECO:0000256" key="15">
    <source>
        <dbReference type="ARBA" id="ARBA00023254"/>
    </source>
</evidence>
<evidence type="ECO:0000256" key="7">
    <source>
        <dbReference type="ARBA" id="ARBA00022759"/>
    </source>
</evidence>
<dbReference type="PANTHER" id="PTHR21077">
    <property type="entry name" value="EME1 PROTEIN"/>
    <property type="match status" value="1"/>
</dbReference>
<dbReference type="GO" id="GO:0003677">
    <property type="term" value="F:DNA binding"/>
    <property type="evidence" value="ECO:0007669"/>
    <property type="project" value="InterPro"/>
</dbReference>
<comment type="cofactor">
    <cofactor evidence="1">
        <name>Mg(2+)</name>
        <dbReference type="ChEBI" id="CHEBI:18420"/>
    </cofactor>
</comment>
<evidence type="ECO:0000256" key="4">
    <source>
        <dbReference type="ARBA" id="ARBA00022618"/>
    </source>
</evidence>
<comment type="similarity">
    <text evidence="3">Belongs to the EME1/MMS4 family.</text>
</comment>
<evidence type="ECO:0000259" key="18">
    <source>
        <dbReference type="Pfam" id="PF02732"/>
    </source>
</evidence>
<evidence type="ECO:0000256" key="5">
    <source>
        <dbReference type="ARBA" id="ARBA00022722"/>
    </source>
</evidence>
<evidence type="ECO:0000256" key="13">
    <source>
        <dbReference type="ARBA" id="ARBA00023204"/>
    </source>
</evidence>
<dbReference type="InterPro" id="IPR006166">
    <property type="entry name" value="ERCC4_domain"/>
</dbReference>
<feature type="region of interest" description="Disordered" evidence="17">
    <location>
        <begin position="1"/>
        <end position="29"/>
    </location>
</feature>
<keyword evidence="9" id="KW-0131">Cell cycle</keyword>
<keyword evidence="12" id="KW-0233">DNA recombination</keyword>
<keyword evidence="14" id="KW-0539">Nucleus</keyword>
<dbReference type="GO" id="GO:0006310">
    <property type="term" value="P:DNA recombination"/>
    <property type="evidence" value="ECO:0007669"/>
    <property type="project" value="UniProtKB-KW"/>
</dbReference>
<dbReference type="Pfam" id="PF02732">
    <property type="entry name" value="ERCC4"/>
    <property type="match status" value="1"/>
</dbReference>
<dbReference type="EnsemblPlants" id="MELO3C007452.2.1">
    <property type="protein sequence ID" value="MELO3C007452.2.1"/>
    <property type="gene ID" value="MELO3C007452.2"/>
</dbReference>
<evidence type="ECO:0000256" key="3">
    <source>
        <dbReference type="ARBA" id="ARBA00005313"/>
    </source>
</evidence>
<feature type="region of interest" description="Disordered" evidence="17">
    <location>
        <begin position="42"/>
        <end position="65"/>
    </location>
</feature>
<evidence type="ECO:0000256" key="9">
    <source>
        <dbReference type="ARBA" id="ARBA00022776"/>
    </source>
</evidence>
<dbReference type="Gene3D" id="3.40.50.10130">
    <property type="match status" value="1"/>
</dbReference>
<dbReference type="GO" id="GO:0051321">
    <property type="term" value="P:meiotic cell cycle"/>
    <property type="evidence" value="ECO:0007669"/>
    <property type="project" value="UniProtKB-KW"/>
</dbReference>
<dbReference type="Gene3D" id="1.10.150.670">
    <property type="entry name" value="Crossover junction endonuclease EME1, DNA-binding domain"/>
    <property type="match status" value="1"/>
</dbReference>
<protein>
    <recommendedName>
        <fullName evidence="18">ERCC4 domain-containing protein</fullName>
    </recommendedName>
</protein>
<accession>A0A9I9CRW7</accession>
<feature type="compositionally biased region" description="Polar residues" evidence="17">
    <location>
        <begin position="48"/>
        <end position="57"/>
    </location>
</feature>
<keyword evidence="15" id="KW-0469">Meiosis</keyword>
<evidence type="ECO:0000256" key="2">
    <source>
        <dbReference type="ARBA" id="ARBA00004123"/>
    </source>
</evidence>
<dbReference type="GO" id="GO:0016787">
    <property type="term" value="F:hydrolase activity"/>
    <property type="evidence" value="ECO:0007669"/>
    <property type="project" value="UniProtKB-KW"/>
</dbReference>
<dbReference type="CDD" id="cd20083">
    <property type="entry name" value="XPF_nuclease_EME"/>
    <property type="match status" value="1"/>
</dbReference>
<dbReference type="PANTHER" id="PTHR21077:SF5">
    <property type="entry name" value="CROSSOVER JUNCTION ENDONUCLEASE MMS4"/>
    <property type="match status" value="1"/>
</dbReference>
<evidence type="ECO:0000256" key="6">
    <source>
        <dbReference type="ARBA" id="ARBA00022723"/>
    </source>
</evidence>
<dbReference type="GO" id="GO:0005634">
    <property type="term" value="C:nucleus"/>
    <property type="evidence" value="ECO:0007669"/>
    <property type="project" value="UniProtKB-SubCell"/>
</dbReference>
<name>A0A9I9CRW7_CUCME</name>
<dbReference type="InterPro" id="IPR042530">
    <property type="entry name" value="EME1/EME2_C"/>
</dbReference>
<dbReference type="GO" id="GO:0048476">
    <property type="term" value="C:Holliday junction resolvase complex"/>
    <property type="evidence" value="ECO:0007669"/>
    <property type="project" value="InterPro"/>
</dbReference>
<evidence type="ECO:0000256" key="14">
    <source>
        <dbReference type="ARBA" id="ARBA00023242"/>
    </source>
</evidence>
<keyword evidence="8" id="KW-0227">DNA damage</keyword>
<evidence type="ECO:0000256" key="1">
    <source>
        <dbReference type="ARBA" id="ARBA00001946"/>
    </source>
</evidence>
<keyword evidence="10" id="KW-0378">Hydrolase</keyword>
<keyword evidence="6" id="KW-0479">Metal-binding</keyword>
<evidence type="ECO:0000256" key="11">
    <source>
        <dbReference type="ARBA" id="ARBA00022842"/>
    </source>
</evidence>
<feature type="coiled-coil region" evidence="16">
    <location>
        <begin position="251"/>
        <end position="278"/>
    </location>
</feature>
<evidence type="ECO:0000256" key="10">
    <source>
        <dbReference type="ARBA" id="ARBA00022801"/>
    </source>
</evidence>
<keyword evidence="11" id="KW-0460">Magnesium</keyword>